<organism evidence="1 2">
    <name type="scientific">Carya illinoinensis</name>
    <name type="common">Pecan</name>
    <dbReference type="NCBI Taxonomy" id="32201"/>
    <lineage>
        <taxon>Eukaryota</taxon>
        <taxon>Viridiplantae</taxon>
        <taxon>Streptophyta</taxon>
        <taxon>Embryophyta</taxon>
        <taxon>Tracheophyta</taxon>
        <taxon>Spermatophyta</taxon>
        <taxon>Magnoliopsida</taxon>
        <taxon>eudicotyledons</taxon>
        <taxon>Gunneridae</taxon>
        <taxon>Pentapetalae</taxon>
        <taxon>rosids</taxon>
        <taxon>fabids</taxon>
        <taxon>Fagales</taxon>
        <taxon>Juglandaceae</taxon>
        <taxon>Carya</taxon>
    </lineage>
</organism>
<dbReference type="EMBL" id="CM031821">
    <property type="protein sequence ID" value="KAG6630383.1"/>
    <property type="molecule type" value="Genomic_DNA"/>
</dbReference>
<name>A0A8T1NN85_CARIL</name>
<evidence type="ECO:0000313" key="2">
    <source>
        <dbReference type="Proteomes" id="UP000811609"/>
    </source>
</evidence>
<comment type="caution">
    <text evidence="1">The sequence shown here is derived from an EMBL/GenBank/DDBJ whole genome shotgun (WGS) entry which is preliminary data.</text>
</comment>
<keyword evidence="2" id="KW-1185">Reference proteome</keyword>
<accession>A0A8T1NN85</accession>
<protein>
    <submittedName>
        <fullName evidence="1">Uncharacterized protein</fullName>
    </submittedName>
</protein>
<proteinExistence type="predicted"/>
<gene>
    <name evidence="1" type="ORF">CIPAW_13G013800</name>
</gene>
<dbReference type="AlphaFoldDB" id="A0A8T1NN85"/>
<dbReference type="Proteomes" id="UP000811609">
    <property type="component" value="Chromosome 13"/>
</dbReference>
<reference evidence="1" key="1">
    <citation type="submission" date="2020-12" db="EMBL/GenBank/DDBJ databases">
        <title>WGS assembly of Carya illinoinensis cv. Pawnee.</title>
        <authorList>
            <person name="Platts A."/>
            <person name="Shu S."/>
            <person name="Wright S."/>
            <person name="Barry K."/>
            <person name="Edger P."/>
            <person name="Pires J.C."/>
            <person name="Schmutz J."/>
        </authorList>
    </citation>
    <scope>NUCLEOTIDE SEQUENCE</scope>
    <source>
        <tissue evidence="1">Leaf</tissue>
    </source>
</reference>
<sequence length="58" mass="6456">MEKCSWETPFLPFLCKRRKVWTFSGSVLELVAVAVASRSKPLSLSLSLSLCISTNFSC</sequence>
<evidence type="ECO:0000313" key="1">
    <source>
        <dbReference type="EMBL" id="KAG6630383.1"/>
    </source>
</evidence>